<evidence type="ECO:0000313" key="3">
    <source>
        <dbReference type="Proteomes" id="UP001362999"/>
    </source>
</evidence>
<dbReference type="Proteomes" id="UP001362999">
    <property type="component" value="Unassembled WGS sequence"/>
</dbReference>
<dbReference type="Gene3D" id="1.20.1280.50">
    <property type="match status" value="1"/>
</dbReference>
<accession>A0AAW0C221</accession>
<sequence>MASPLLSLPSDLLHVIFVLLPPENLLAVGQTCRVLHEYTANDYLWHEILKTLRLPLDVEPHAVRNQLPGHVLRRIVTRALRVDHNWRRPNPRIRKMTRLDVDHASQMQFLGSQWLLVLRRAAASLSIWRIPNTNVPYCATTIDLSEIGRPLHFSSSLYHRGGKALIALILSTKSGTELLAYSVDLQSQFDDSEAGVFSLHTPSCILRIPEHKFYEVRVCGHIIATGGFIDNLLTPSAYRILFINSDTGVRCLLDPNLDPAELTQLHFRLHRRQLILTAIRDQTTFVVRIYDIPPAIFSKPTGNGTPPSESTTPLETLTTPSVEYASWAGPNPEYHLSARPMHDMSHISSISFQTFRATANYLFHFPVNQHPQRSPSTPSFSCSFRTETAASAEIVCLGDTGQRAVWLERRWSTDEYTLMKAAFSPVDLDSGSKTEPVIVQQLFARHLALPFAFHTCCCLAFEEASCTVALAVHTGEVYIVQF</sequence>
<proteinExistence type="predicted"/>
<dbReference type="SUPFAM" id="SSF81383">
    <property type="entry name" value="F-box domain"/>
    <property type="match status" value="1"/>
</dbReference>
<reference evidence="2 3" key="1">
    <citation type="journal article" date="2024" name="J Genomics">
        <title>Draft genome sequencing and assembly of Favolaschia claudopus CIRM-BRFM 2984 isolated from oak limbs.</title>
        <authorList>
            <person name="Navarro D."/>
            <person name="Drula E."/>
            <person name="Chaduli D."/>
            <person name="Cazenave R."/>
            <person name="Ahrendt S."/>
            <person name="Wang J."/>
            <person name="Lipzen A."/>
            <person name="Daum C."/>
            <person name="Barry K."/>
            <person name="Grigoriev I.V."/>
            <person name="Favel A."/>
            <person name="Rosso M.N."/>
            <person name="Martin F."/>
        </authorList>
    </citation>
    <scope>NUCLEOTIDE SEQUENCE [LARGE SCALE GENOMIC DNA]</scope>
    <source>
        <strain evidence="2 3">CIRM-BRFM 2984</strain>
    </source>
</reference>
<dbReference type="AlphaFoldDB" id="A0AAW0C221"/>
<keyword evidence="3" id="KW-1185">Reference proteome</keyword>
<protein>
    <submittedName>
        <fullName evidence="2">F-box domain-containing protein</fullName>
    </submittedName>
</protein>
<gene>
    <name evidence="2" type="ORF">R3P38DRAFT_2920780</name>
</gene>
<dbReference type="PROSITE" id="PS50181">
    <property type="entry name" value="FBOX"/>
    <property type="match status" value="1"/>
</dbReference>
<feature type="domain" description="F-box" evidence="1">
    <location>
        <begin position="2"/>
        <end position="48"/>
    </location>
</feature>
<evidence type="ECO:0000313" key="2">
    <source>
        <dbReference type="EMBL" id="KAK7033115.1"/>
    </source>
</evidence>
<organism evidence="2 3">
    <name type="scientific">Favolaschia claudopus</name>
    <dbReference type="NCBI Taxonomy" id="2862362"/>
    <lineage>
        <taxon>Eukaryota</taxon>
        <taxon>Fungi</taxon>
        <taxon>Dikarya</taxon>
        <taxon>Basidiomycota</taxon>
        <taxon>Agaricomycotina</taxon>
        <taxon>Agaricomycetes</taxon>
        <taxon>Agaricomycetidae</taxon>
        <taxon>Agaricales</taxon>
        <taxon>Marasmiineae</taxon>
        <taxon>Mycenaceae</taxon>
        <taxon>Favolaschia</taxon>
    </lineage>
</organism>
<comment type="caution">
    <text evidence="2">The sequence shown here is derived from an EMBL/GenBank/DDBJ whole genome shotgun (WGS) entry which is preliminary data.</text>
</comment>
<dbReference type="InterPro" id="IPR001810">
    <property type="entry name" value="F-box_dom"/>
</dbReference>
<dbReference type="EMBL" id="JAWWNJ010000023">
    <property type="protein sequence ID" value="KAK7033115.1"/>
    <property type="molecule type" value="Genomic_DNA"/>
</dbReference>
<dbReference type="Pfam" id="PF12937">
    <property type="entry name" value="F-box-like"/>
    <property type="match status" value="1"/>
</dbReference>
<evidence type="ECO:0000259" key="1">
    <source>
        <dbReference type="PROSITE" id="PS50181"/>
    </source>
</evidence>
<dbReference type="InterPro" id="IPR036047">
    <property type="entry name" value="F-box-like_dom_sf"/>
</dbReference>
<name>A0AAW0C221_9AGAR</name>